<evidence type="ECO:0000259" key="1">
    <source>
        <dbReference type="Pfam" id="PF12697"/>
    </source>
</evidence>
<sequence>MLTTTSADGTDVRAYDEGRGPVIVMLGPGLDDGTRCGKIATILARRFRVVRPHRRQYRLDLKADPRLGGAPCTVAEEVDDVLALVRAVGGPVVLYGHSDGGVVALEALAASPDSFTGAVVFEPAAVIGPPLSGEDGHVLTAARAALAAGRPGKALAVFTHGAAGVPRWQAALAGVGVALIPRYRRLVPAQIDSLEALDRLGVRLGTYATIRVPTVLLGGDRNPAHIPERLDAIERVMPHAERVVMRGRDHGADVKHPAQVAAVIEAVADGRLPTARA</sequence>
<gene>
    <name evidence="2" type="ORF">ACFP1K_40005</name>
</gene>
<evidence type="ECO:0000313" key="3">
    <source>
        <dbReference type="Proteomes" id="UP001596137"/>
    </source>
</evidence>
<proteinExistence type="predicted"/>
<dbReference type="SUPFAM" id="SSF53474">
    <property type="entry name" value="alpha/beta-Hydrolases"/>
    <property type="match status" value="1"/>
</dbReference>
<dbReference type="EMBL" id="JBHSRF010000138">
    <property type="protein sequence ID" value="MFC6087408.1"/>
    <property type="molecule type" value="Genomic_DNA"/>
</dbReference>
<dbReference type="InterPro" id="IPR029058">
    <property type="entry name" value="AB_hydrolase_fold"/>
</dbReference>
<reference evidence="3" key="1">
    <citation type="journal article" date="2019" name="Int. J. Syst. Evol. Microbiol.">
        <title>The Global Catalogue of Microorganisms (GCM) 10K type strain sequencing project: providing services to taxonomists for standard genome sequencing and annotation.</title>
        <authorList>
            <consortium name="The Broad Institute Genomics Platform"/>
            <consortium name="The Broad Institute Genome Sequencing Center for Infectious Disease"/>
            <person name="Wu L."/>
            <person name="Ma J."/>
        </authorList>
    </citation>
    <scope>NUCLEOTIDE SEQUENCE [LARGE SCALE GENOMIC DNA]</scope>
    <source>
        <strain evidence="3">JCM 30346</strain>
    </source>
</reference>
<dbReference type="InterPro" id="IPR050228">
    <property type="entry name" value="Carboxylesterase_BioH"/>
</dbReference>
<dbReference type="Pfam" id="PF12697">
    <property type="entry name" value="Abhydrolase_6"/>
    <property type="match status" value="1"/>
</dbReference>
<dbReference type="Proteomes" id="UP001596137">
    <property type="component" value="Unassembled WGS sequence"/>
</dbReference>
<dbReference type="PANTHER" id="PTHR43194">
    <property type="entry name" value="HYDROLASE ALPHA/BETA FOLD FAMILY"/>
    <property type="match status" value="1"/>
</dbReference>
<name>A0ABW1NWY6_9ACTN</name>
<keyword evidence="2" id="KW-0378">Hydrolase</keyword>
<keyword evidence="3" id="KW-1185">Reference proteome</keyword>
<dbReference type="PANTHER" id="PTHR43194:SF5">
    <property type="entry name" value="PIMELOYL-[ACYL-CARRIER PROTEIN] METHYL ESTER ESTERASE"/>
    <property type="match status" value="1"/>
</dbReference>
<dbReference type="Gene3D" id="3.40.50.1820">
    <property type="entry name" value="alpha/beta hydrolase"/>
    <property type="match status" value="1"/>
</dbReference>
<feature type="domain" description="AB hydrolase-1" evidence="1">
    <location>
        <begin position="43"/>
        <end position="263"/>
    </location>
</feature>
<dbReference type="RefSeq" id="WP_380763631.1">
    <property type="nucleotide sequence ID" value="NZ_JBHSRF010000138.1"/>
</dbReference>
<dbReference type="InterPro" id="IPR000073">
    <property type="entry name" value="AB_hydrolase_1"/>
</dbReference>
<organism evidence="2 3">
    <name type="scientific">Sphaerisporangium aureirubrum</name>
    <dbReference type="NCBI Taxonomy" id="1544736"/>
    <lineage>
        <taxon>Bacteria</taxon>
        <taxon>Bacillati</taxon>
        <taxon>Actinomycetota</taxon>
        <taxon>Actinomycetes</taxon>
        <taxon>Streptosporangiales</taxon>
        <taxon>Streptosporangiaceae</taxon>
        <taxon>Sphaerisporangium</taxon>
    </lineage>
</organism>
<dbReference type="GO" id="GO:0016787">
    <property type="term" value="F:hydrolase activity"/>
    <property type="evidence" value="ECO:0007669"/>
    <property type="project" value="UniProtKB-KW"/>
</dbReference>
<protein>
    <submittedName>
        <fullName evidence="2">Alpha/beta fold hydrolase</fullName>
    </submittedName>
</protein>
<evidence type="ECO:0000313" key="2">
    <source>
        <dbReference type="EMBL" id="MFC6087408.1"/>
    </source>
</evidence>
<comment type="caution">
    <text evidence="2">The sequence shown here is derived from an EMBL/GenBank/DDBJ whole genome shotgun (WGS) entry which is preliminary data.</text>
</comment>
<accession>A0ABW1NWY6</accession>